<dbReference type="SMART" id="SM01044">
    <property type="entry name" value="Btz"/>
    <property type="match status" value="1"/>
</dbReference>
<dbReference type="Proteomes" id="UP001583172">
    <property type="component" value="Unassembled WGS sequence"/>
</dbReference>
<evidence type="ECO:0000256" key="2">
    <source>
        <dbReference type="ARBA" id="ARBA00004496"/>
    </source>
</evidence>
<keyword evidence="10" id="KW-0866">Nonsense-mediated mRNA decay</keyword>
<feature type="region of interest" description="Disordered" evidence="13">
    <location>
        <begin position="145"/>
        <end position="181"/>
    </location>
</feature>
<gene>
    <name evidence="15" type="ORF">VTJ49DRAFT_4093</name>
</gene>
<keyword evidence="9" id="KW-0694">RNA-binding</keyword>
<evidence type="ECO:0000256" key="13">
    <source>
        <dbReference type="SAM" id="MobiDB-lite"/>
    </source>
</evidence>
<evidence type="ECO:0000256" key="10">
    <source>
        <dbReference type="ARBA" id="ARBA00023161"/>
    </source>
</evidence>
<keyword evidence="16" id="KW-1185">Reference proteome</keyword>
<feature type="compositionally biased region" description="Basic residues" evidence="13">
    <location>
        <begin position="1"/>
        <end position="15"/>
    </location>
</feature>
<evidence type="ECO:0000313" key="15">
    <source>
        <dbReference type="EMBL" id="KAL1837234.1"/>
    </source>
</evidence>
<protein>
    <recommendedName>
        <fullName evidence="14">Btz domain-containing protein</fullName>
    </recommendedName>
</protein>
<evidence type="ECO:0000313" key="16">
    <source>
        <dbReference type="Proteomes" id="UP001583172"/>
    </source>
</evidence>
<dbReference type="EMBL" id="JAZGSY010000315">
    <property type="protein sequence ID" value="KAL1837234.1"/>
    <property type="molecule type" value="Genomic_DNA"/>
</dbReference>
<feature type="region of interest" description="Disordered" evidence="13">
    <location>
        <begin position="553"/>
        <end position="573"/>
    </location>
</feature>
<name>A0ABR3V644_HUMIN</name>
<sequence>MPALATRRRKLIGQRRRLEDEAEDVGGHDSLADLDDDSVTDGSIATDEHDPADDSDTSNIDDASPTSPNARKPLGNGNGKVGFRRRTGSEPLKSPPAKPVQPAIADAESMLSKLTLADKENRGVELEFEEAQSVPAAKDGAPIVVSSSAASHPQPRLPQQELRRREHEEYKRRRDEDPTFVPNRGAFFLHDHRHAGPAANGFRPFPRGGARGRGRGGFGSHFAPISQLHNPSDPITNGMWKHDMHEVVAQPQPPRHSRYMPNNEGPPNGNGIIPTAPMSSTPINRAMSTERHIGNTTIRVYIPALGEPKLFPGVALKQYTKLPDHRPPLRRDKPVRISIPYHDPPVMPRYIFPASDRSFIFIPRAMRPNQQQRTRTKGPRSVLGSGVFSRSASVWGGSAYGSVYSPSIALSRRSSIAPDIGREFMLSPTGSAISRAPLPGETARPIVRLPPAGQPPSMAVSGPPPPPPRPDVSQKPPESSINELPPPQTHPLPPKPAPQDHRPGAIPMHQPRPQKTVSVENIESPSQPASGVPAEYQQAFHQQVPPQLPNALAQEAHARQAQASSSAAATSQIPERAVHAAPFQPGAYAQAGFYGPPYSGMPPQQTFYYPQPYGTNLAANAPAFVPVAQQQQTQPRPYPQPTQGDASAAPPPAGQPAAQPSLVDARESQGTVYYDYYSQVPPMPGYSPYPVTQPYAAPGMVSMGGMMTPSPDTTYYYPQPMPVYYPPHQSTAGRFHGGTISPAHRRRGSTPVLGMT</sequence>
<feature type="compositionally biased region" description="Low complexity" evidence="13">
    <location>
        <begin position="629"/>
        <end position="648"/>
    </location>
</feature>
<feature type="compositionally biased region" description="Basic and acidic residues" evidence="13">
    <location>
        <begin position="161"/>
        <end position="177"/>
    </location>
</feature>
<keyword evidence="6" id="KW-0507">mRNA processing</keyword>
<feature type="compositionally biased region" description="Polar residues" evidence="13">
    <location>
        <begin position="513"/>
        <end position="529"/>
    </location>
</feature>
<feature type="compositionally biased region" description="Polar residues" evidence="13">
    <location>
        <begin position="57"/>
        <end position="69"/>
    </location>
</feature>
<feature type="compositionally biased region" description="Pro residues" evidence="13">
    <location>
        <begin position="484"/>
        <end position="497"/>
    </location>
</feature>
<feature type="region of interest" description="Disordered" evidence="13">
    <location>
        <begin position="431"/>
        <end position="534"/>
    </location>
</feature>
<comment type="similarity">
    <text evidence="3">Belongs to the CASC3 family.</text>
</comment>
<keyword evidence="5" id="KW-0963">Cytoplasm</keyword>
<evidence type="ECO:0000256" key="3">
    <source>
        <dbReference type="ARBA" id="ARBA00009548"/>
    </source>
</evidence>
<evidence type="ECO:0000256" key="11">
    <source>
        <dbReference type="ARBA" id="ARBA00023187"/>
    </source>
</evidence>
<evidence type="ECO:0000256" key="7">
    <source>
        <dbReference type="ARBA" id="ARBA00022816"/>
    </source>
</evidence>
<evidence type="ECO:0000256" key="5">
    <source>
        <dbReference type="ARBA" id="ARBA00022490"/>
    </source>
</evidence>
<keyword evidence="12" id="KW-0539">Nucleus</keyword>
<dbReference type="Pfam" id="PF09405">
    <property type="entry name" value="Btz"/>
    <property type="match status" value="1"/>
</dbReference>
<keyword evidence="11" id="KW-0508">mRNA splicing</keyword>
<feature type="domain" description="Btz" evidence="14">
    <location>
        <begin position="134"/>
        <end position="271"/>
    </location>
</feature>
<evidence type="ECO:0000259" key="14">
    <source>
        <dbReference type="SMART" id="SM01044"/>
    </source>
</evidence>
<keyword evidence="7" id="KW-0509">mRNA transport</keyword>
<reference evidence="15 16" key="1">
    <citation type="journal article" date="2024" name="Commun. Biol.">
        <title>Comparative genomic analysis of thermophilic fungi reveals convergent evolutionary adaptations and gene losses.</title>
        <authorList>
            <person name="Steindorff A.S."/>
            <person name="Aguilar-Pontes M.V."/>
            <person name="Robinson A.J."/>
            <person name="Andreopoulos B."/>
            <person name="LaButti K."/>
            <person name="Kuo A."/>
            <person name="Mondo S."/>
            <person name="Riley R."/>
            <person name="Otillar R."/>
            <person name="Haridas S."/>
            <person name="Lipzen A."/>
            <person name="Grimwood J."/>
            <person name="Schmutz J."/>
            <person name="Clum A."/>
            <person name="Reid I.D."/>
            <person name="Moisan M.C."/>
            <person name="Butler G."/>
            <person name="Nguyen T.T.M."/>
            <person name="Dewar K."/>
            <person name="Conant G."/>
            <person name="Drula E."/>
            <person name="Henrissat B."/>
            <person name="Hansel C."/>
            <person name="Singer S."/>
            <person name="Hutchinson M.I."/>
            <person name="de Vries R.P."/>
            <person name="Natvig D.O."/>
            <person name="Powell A.J."/>
            <person name="Tsang A."/>
            <person name="Grigoriev I.V."/>
        </authorList>
    </citation>
    <scope>NUCLEOTIDE SEQUENCE [LARGE SCALE GENOMIC DNA]</scope>
    <source>
        <strain evidence="15 16">CBS 620.91</strain>
    </source>
</reference>
<evidence type="ECO:0000256" key="9">
    <source>
        <dbReference type="ARBA" id="ARBA00022884"/>
    </source>
</evidence>
<dbReference type="InterPro" id="IPR018545">
    <property type="entry name" value="Btz_dom"/>
</dbReference>
<keyword evidence="4" id="KW-0813">Transport</keyword>
<proteinExistence type="inferred from homology"/>
<evidence type="ECO:0000256" key="1">
    <source>
        <dbReference type="ARBA" id="ARBA00004123"/>
    </source>
</evidence>
<accession>A0ABR3V644</accession>
<feature type="region of interest" description="Disordered" evidence="13">
    <location>
        <begin position="1"/>
        <end position="106"/>
    </location>
</feature>
<keyword evidence="8" id="KW-0810">Translation regulation</keyword>
<comment type="subcellular location">
    <subcellularLocation>
        <location evidence="2">Cytoplasm</location>
    </subcellularLocation>
    <subcellularLocation>
        <location evidence="1">Nucleus</location>
    </subcellularLocation>
</comment>
<evidence type="ECO:0000256" key="8">
    <source>
        <dbReference type="ARBA" id="ARBA00022845"/>
    </source>
</evidence>
<organism evidence="15 16">
    <name type="scientific">Humicola insolens</name>
    <name type="common">Soft-rot fungus</name>
    <dbReference type="NCBI Taxonomy" id="85995"/>
    <lineage>
        <taxon>Eukaryota</taxon>
        <taxon>Fungi</taxon>
        <taxon>Dikarya</taxon>
        <taxon>Ascomycota</taxon>
        <taxon>Pezizomycotina</taxon>
        <taxon>Sordariomycetes</taxon>
        <taxon>Sordariomycetidae</taxon>
        <taxon>Sordariales</taxon>
        <taxon>Chaetomiaceae</taxon>
        <taxon>Mycothermus</taxon>
    </lineage>
</organism>
<feature type="region of interest" description="Disordered" evidence="13">
    <location>
        <begin position="629"/>
        <end position="664"/>
    </location>
</feature>
<feature type="compositionally biased region" description="Low complexity" evidence="13">
    <location>
        <begin position="553"/>
        <end position="572"/>
    </location>
</feature>
<evidence type="ECO:0000256" key="4">
    <source>
        <dbReference type="ARBA" id="ARBA00022448"/>
    </source>
</evidence>
<evidence type="ECO:0000256" key="12">
    <source>
        <dbReference type="ARBA" id="ARBA00023242"/>
    </source>
</evidence>
<comment type="caution">
    <text evidence="15">The sequence shown here is derived from an EMBL/GenBank/DDBJ whole genome shotgun (WGS) entry which is preliminary data.</text>
</comment>
<evidence type="ECO:0000256" key="6">
    <source>
        <dbReference type="ARBA" id="ARBA00022664"/>
    </source>
</evidence>